<dbReference type="Proteomes" id="UP000271098">
    <property type="component" value="Unassembled WGS sequence"/>
</dbReference>
<dbReference type="GO" id="GO:0070072">
    <property type="term" value="P:vacuolar proton-transporting V-type ATPase complex assembly"/>
    <property type="evidence" value="ECO:0007669"/>
    <property type="project" value="InterPro"/>
</dbReference>
<dbReference type="InterPro" id="IPR019013">
    <property type="entry name" value="Vma21"/>
</dbReference>
<proteinExistence type="predicted"/>
<keyword evidence="1 6" id="KW-0812">Transmembrane</keyword>
<evidence type="ECO:0008006" key="9">
    <source>
        <dbReference type="Google" id="ProtNLM"/>
    </source>
</evidence>
<keyword evidence="4 6" id="KW-0472">Membrane</keyword>
<dbReference type="Pfam" id="PF09446">
    <property type="entry name" value="VMA21"/>
    <property type="match status" value="1"/>
</dbReference>
<feature type="transmembrane region" description="Helical" evidence="6">
    <location>
        <begin position="35"/>
        <end position="61"/>
    </location>
</feature>
<evidence type="ECO:0000256" key="4">
    <source>
        <dbReference type="ARBA" id="ARBA00023136"/>
    </source>
</evidence>
<name>A0A3P7QD64_9BILA</name>
<evidence type="ECO:0000256" key="6">
    <source>
        <dbReference type="SAM" id="Phobius"/>
    </source>
</evidence>
<organism evidence="7 8">
    <name type="scientific">Gongylonema pulchrum</name>
    <dbReference type="NCBI Taxonomy" id="637853"/>
    <lineage>
        <taxon>Eukaryota</taxon>
        <taxon>Metazoa</taxon>
        <taxon>Ecdysozoa</taxon>
        <taxon>Nematoda</taxon>
        <taxon>Chromadorea</taxon>
        <taxon>Rhabditida</taxon>
        <taxon>Spirurina</taxon>
        <taxon>Spiruromorpha</taxon>
        <taxon>Spiruroidea</taxon>
        <taxon>Gongylonematidae</taxon>
        <taxon>Gongylonema</taxon>
    </lineage>
</organism>
<reference evidence="7 8" key="1">
    <citation type="submission" date="2018-11" db="EMBL/GenBank/DDBJ databases">
        <authorList>
            <consortium name="Pathogen Informatics"/>
        </authorList>
    </citation>
    <scope>NUCLEOTIDE SEQUENCE [LARGE SCALE GENOMIC DNA]</scope>
</reference>
<keyword evidence="2" id="KW-0256">Endoplasmic reticulum</keyword>
<dbReference type="AlphaFoldDB" id="A0A3P7QD64"/>
<gene>
    <name evidence="7" type="ORF">GPUH_LOCUS16652</name>
</gene>
<evidence type="ECO:0000256" key="2">
    <source>
        <dbReference type="ARBA" id="ARBA00022824"/>
    </source>
</evidence>
<accession>A0A3P7QD64</accession>
<keyword evidence="5" id="KW-0968">Cytoplasmic vesicle</keyword>
<evidence type="ECO:0000256" key="1">
    <source>
        <dbReference type="ARBA" id="ARBA00022692"/>
    </source>
</evidence>
<protein>
    <recommendedName>
        <fullName evidence="9">Vacuolar ATPase assembly integral membrane protein VMA21 homolog</fullName>
    </recommendedName>
</protein>
<dbReference type="EMBL" id="UYRT01084050">
    <property type="protein sequence ID" value="VDN28289.1"/>
    <property type="molecule type" value="Genomic_DNA"/>
</dbReference>
<sequence>MYRLVISSLLMFTLPFATMYISYRYIKEIPGWTSATAIVPAAVSAIIVVYMIIVMFIFVAYKEEKKDASLKESLKKKE</sequence>
<keyword evidence="3 6" id="KW-1133">Transmembrane helix</keyword>
<dbReference type="GO" id="GO:0031410">
    <property type="term" value="C:cytoplasmic vesicle"/>
    <property type="evidence" value="ECO:0007669"/>
    <property type="project" value="UniProtKB-KW"/>
</dbReference>
<keyword evidence="8" id="KW-1185">Reference proteome</keyword>
<evidence type="ECO:0000313" key="7">
    <source>
        <dbReference type="EMBL" id="VDN28289.1"/>
    </source>
</evidence>
<evidence type="ECO:0000313" key="8">
    <source>
        <dbReference type="Proteomes" id="UP000271098"/>
    </source>
</evidence>
<evidence type="ECO:0000256" key="5">
    <source>
        <dbReference type="ARBA" id="ARBA00023329"/>
    </source>
</evidence>
<evidence type="ECO:0000256" key="3">
    <source>
        <dbReference type="ARBA" id="ARBA00022989"/>
    </source>
</evidence>